<evidence type="ECO:0000256" key="2">
    <source>
        <dbReference type="ARBA" id="ARBA00012111"/>
    </source>
</evidence>
<dbReference type="InterPro" id="IPR023801">
    <property type="entry name" value="His_deacetylse_dom"/>
</dbReference>
<keyword evidence="4" id="KW-0156">Chromatin regulator</keyword>
<keyword evidence="3" id="KW-0378">Hydrolase</keyword>
<evidence type="ECO:0000313" key="7">
    <source>
        <dbReference type="EMBL" id="KZV91715.1"/>
    </source>
</evidence>
<dbReference type="Pfam" id="PF00850">
    <property type="entry name" value="Hist_deacetyl"/>
    <property type="match status" value="1"/>
</dbReference>
<dbReference type="Proteomes" id="UP000077266">
    <property type="component" value="Unassembled WGS sequence"/>
</dbReference>
<dbReference type="Gene3D" id="3.40.800.20">
    <property type="entry name" value="Histone deacetylase domain"/>
    <property type="match status" value="2"/>
</dbReference>
<evidence type="ECO:0000313" key="8">
    <source>
        <dbReference type="Proteomes" id="UP000077266"/>
    </source>
</evidence>
<feature type="domain" description="Histone deacetylase" evidence="6">
    <location>
        <begin position="23"/>
        <end position="179"/>
    </location>
</feature>
<dbReference type="OrthoDB" id="1918432at2759"/>
<dbReference type="InterPro" id="IPR003084">
    <property type="entry name" value="HDAC_I/II"/>
</dbReference>
<reference evidence="7 8" key="1">
    <citation type="journal article" date="2016" name="Mol. Biol. Evol.">
        <title>Comparative Genomics of Early-Diverging Mushroom-Forming Fungi Provides Insights into the Origins of Lignocellulose Decay Capabilities.</title>
        <authorList>
            <person name="Nagy L.G."/>
            <person name="Riley R."/>
            <person name="Tritt A."/>
            <person name="Adam C."/>
            <person name="Daum C."/>
            <person name="Floudas D."/>
            <person name="Sun H."/>
            <person name="Yadav J.S."/>
            <person name="Pangilinan J."/>
            <person name="Larsson K.H."/>
            <person name="Matsuura K."/>
            <person name="Barry K."/>
            <person name="Labutti K."/>
            <person name="Kuo R."/>
            <person name="Ohm R.A."/>
            <person name="Bhattacharya S.S."/>
            <person name="Shirouzu T."/>
            <person name="Yoshinaga Y."/>
            <person name="Martin F.M."/>
            <person name="Grigoriev I.V."/>
            <person name="Hibbett D.S."/>
        </authorList>
    </citation>
    <scope>NUCLEOTIDE SEQUENCE [LARGE SCALE GENOMIC DNA]</scope>
    <source>
        <strain evidence="7 8">HHB12029</strain>
    </source>
</reference>
<dbReference type="InParanoid" id="A0A165HBE4"/>
<keyword evidence="8" id="KW-1185">Reference proteome</keyword>
<dbReference type="STRING" id="1314781.A0A165HBE4"/>
<feature type="region of interest" description="Disordered" evidence="5">
    <location>
        <begin position="421"/>
        <end position="471"/>
    </location>
</feature>
<dbReference type="EC" id="3.5.1.98" evidence="2"/>
<accession>A0A165HBE4</accession>
<dbReference type="PRINTS" id="PR01271">
    <property type="entry name" value="HISDACETLASE"/>
</dbReference>
<dbReference type="PRINTS" id="PR01270">
    <property type="entry name" value="HDASUPER"/>
</dbReference>
<evidence type="ECO:0000256" key="5">
    <source>
        <dbReference type="SAM" id="MobiDB-lite"/>
    </source>
</evidence>
<evidence type="ECO:0000256" key="3">
    <source>
        <dbReference type="ARBA" id="ARBA00022801"/>
    </source>
</evidence>
<evidence type="ECO:0000256" key="1">
    <source>
        <dbReference type="ARBA" id="ARBA00006457"/>
    </source>
</evidence>
<name>A0A165HBE4_EXIGL</name>
<dbReference type="InterPro" id="IPR023696">
    <property type="entry name" value="Ureohydrolase_dom_sf"/>
</dbReference>
<dbReference type="GO" id="GO:0141221">
    <property type="term" value="F:histone deacetylase activity, hydrolytic mechanism"/>
    <property type="evidence" value="ECO:0007669"/>
    <property type="project" value="UniProtKB-EC"/>
</dbReference>
<dbReference type="PANTHER" id="PTHR10625:SF2">
    <property type="entry name" value="HISTONE DEACETYLASE"/>
    <property type="match status" value="1"/>
</dbReference>
<evidence type="ECO:0000259" key="6">
    <source>
        <dbReference type="Pfam" id="PF00850"/>
    </source>
</evidence>
<organism evidence="7 8">
    <name type="scientific">Exidia glandulosa HHB12029</name>
    <dbReference type="NCBI Taxonomy" id="1314781"/>
    <lineage>
        <taxon>Eukaryota</taxon>
        <taxon>Fungi</taxon>
        <taxon>Dikarya</taxon>
        <taxon>Basidiomycota</taxon>
        <taxon>Agaricomycotina</taxon>
        <taxon>Agaricomycetes</taxon>
        <taxon>Auriculariales</taxon>
        <taxon>Exidiaceae</taxon>
        <taxon>Exidia</taxon>
    </lineage>
</organism>
<comment type="similarity">
    <text evidence="1">Belongs to the histone deacetylase family. HD type 1 subfamily.</text>
</comment>
<sequence length="479" mass="53357">MPYSRVSYYYDNDVGSFSYAPNHPMKPFRMRMTHNLVAAYGMLDKMHVLRPRRAEPLQMAAFHTDEYIDFLGKVTPETAEELTGGGQRYLLGELDNPAFEGLFEFCSIYAGGSLDAAQRITSGAADIAINWSGGLHHAKKREASGFCYVNDIVLCILDLLRDFPRVVYIDVDCHHGDGIFETVIRRVAEWYRPGAIVLQCGADSLAGDKLGCLNITMEGHANCVEFVRKLGIPFVLLGGGGYTVKNVARTWAYETACALGVQQDIDRDLPFNEYFEWFGPRYRLEVPSNNMEDLNMRDGYLQAVKEQVELHLNDLPFAPSVQMQQVPRQSVAQATGIDTGLGMEEEESSMDMDAHIKQFVARARRRRERHSQADVLAALEDTAHSHPRPTRSLRTSSSDSTLQNLIDAKISAANVSSATEGRRFFGYVPPPSRPDDGDESEEDEEEEEDEPMEDAFSARQSGLAQWGFSGQNGVVVAAA</sequence>
<proteinExistence type="inferred from homology"/>
<dbReference type="GO" id="GO:0031507">
    <property type="term" value="P:heterochromatin formation"/>
    <property type="evidence" value="ECO:0007669"/>
    <property type="project" value="TreeGrafter"/>
</dbReference>
<feature type="region of interest" description="Disordered" evidence="5">
    <location>
        <begin position="378"/>
        <end position="400"/>
    </location>
</feature>
<dbReference type="SUPFAM" id="SSF52768">
    <property type="entry name" value="Arginase/deacetylase"/>
    <property type="match status" value="1"/>
</dbReference>
<dbReference type="AlphaFoldDB" id="A0A165HBE4"/>
<dbReference type="PANTHER" id="PTHR10625">
    <property type="entry name" value="HISTONE DEACETYLASE HDAC1-RELATED"/>
    <property type="match status" value="1"/>
</dbReference>
<gene>
    <name evidence="7" type="ORF">EXIGLDRAFT_719108</name>
</gene>
<protein>
    <recommendedName>
        <fullName evidence="2">histone deacetylase</fullName>
        <ecNumber evidence="2">3.5.1.98</ecNumber>
    </recommendedName>
</protein>
<feature type="compositionally biased region" description="Acidic residues" evidence="5">
    <location>
        <begin position="436"/>
        <end position="453"/>
    </location>
</feature>
<dbReference type="InterPro" id="IPR000286">
    <property type="entry name" value="HDACs"/>
</dbReference>
<dbReference type="GO" id="GO:0070210">
    <property type="term" value="C:Rpd3L-Expanded complex"/>
    <property type="evidence" value="ECO:0007669"/>
    <property type="project" value="TreeGrafter"/>
</dbReference>
<feature type="compositionally biased region" description="Polar residues" evidence="5">
    <location>
        <begin position="458"/>
        <end position="471"/>
    </location>
</feature>
<dbReference type="EMBL" id="KV426022">
    <property type="protein sequence ID" value="KZV91715.1"/>
    <property type="molecule type" value="Genomic_DNA"/>
</dbReference>
<evidence type="ECO:0000256" key="4">
    <source>
        <dbReference type="ARBA" id="ARBA00022853"/>
    </source>
</evidence>
<dbReference type="InterPro" id="IPR037138">
    <property type="entry name" value="His_deacetylse_dom_sf"/>
</dbReference>